<comment type="caution">
    <text evidence="2">The sequence shown here is derived from an EMBL/GenBank/DDBJ whole genome shotgun (WGS) entry which is preliminary data.</text>
</comment>
<reference evidence="2 3" key="1">
    <citation type="journal article" date="2023" name="Sci. Data">
        <title>Genome assembly of the Korean intertidal mud-creeper Batillaria attramentaria.</title>
        <authorList>
            <person name="Patra A.K."/>
            <person name="Ho P.T."/>
            <person name="Jun S."/>
            <person name="Lee S.J."/>
            <person name="Kim Y."/>
            <person name="Won Y.J."/>
        </authorList>
    </citation>
    <scope>NUCLEOTIDE SEQUENCE [LARGE SCALE GENOMIC DNA]</scope>
    <source>
        <strain evidence="2">Wonlab-2016</strain>
    </source>
</reference>
<keyword evidence="3" id="KW-1185">Reference proteome</keyword>
<proteinExistence type="predicted"/>
<dbReference type="Proteomes" id="UP001519460">
    <property type="component" value="Unassembled WGS sequence"/>
</dbReference>
<evidence type="ECO:0000313" key="2">
    <source>
        <dbReference type="EMBL" id="KAK7485524.1"/>
    </source>
</evidence>
<accession>A0ABD0KEE0</accession>
<dbReference type="AlphaFoldDB" id="A0ABD0KEE0"/>
<sequence>MGFARVARMETHCCHNFADGSTAKENAREKQVHKPRDSDYPSAASLSVSACTRASTVAEGGIHGHNVLDDKSFCAHDVCCYIFHCGRPTFCIT</sequence>
<evidence type="ECO:0000313" key="3">
    <source>
        <dbReference type="Proteomes" id="UP001519460"/>
    </source>
</evidence>
<gene>
    <name evidence="2" type="ORF">BaRGS_00023212</name>
</gene>
<evidence type="ECO:0000256" key="1">
    <source>
        <dbReference type="SAM" id="MobiDB-lite"/>
    </source>
</evidence>
<dbReference type="EMBL" id="JACVVK020000193">
    <property type="protein sequence ID" value="KAK7485524.1"/>
    <property type="molecule type" value="Genomic_DNA"/>
</dbReference>
<feature type="non-terminal residue" evidence="2">
    <location>
        <position position="93"/>
    </location>
</feature>
<feature type="compositionally biased region" description="Basic and acidic residues" evidence="1">
    <location>
        <begin position="25"/>
        <end position="39"/>
    </location>
</feature>
<organism evidence="2 3">
    <name type="scientific">Batillaria attramentaria</name>
    <dbReference type="NCBI Taxonomy" id="370345"/>
    <lineage>
        <taxon>Eukaryota</taxon>
        <taxon>Metazoa</taxon>
        <taxon>Spiralia</taxon>
        <taxon>Lophotrochozoa</taxon>
        <taxon>Mollusca</taxon>
        <taxon>Gastropoda</taxon>
        <taxon>Caenogastropoda</taxon>
        <taxon>Sorbeoconcha</taxon>
        <taxon>Cerithioidea</taxon>
        <taxon>Batillariidae</taxon>
        <taxon>Batillaria</taxon>
    </lineage>
</organism>
<name>A0ABD0KEE0_9CAEN</name>
<feature type="region of interest" description="Disordered" evidence="1">
    <location>
        <begin position="24"/>
        <end position="43"/>
    </location>
</feature>
<protein>
    <submittedName>
        <fullName evidence="2">Uncharacterized protein</fullName>
    </submittedName>
</protein>